<evidence type="ECO:0000256" key="1">
    <source>
        <dbReference type="SAM" id="MobiDB-lite"/>
    </source>
</evidence>
<comment type="caution">
    <text evidence="2">The sequence shown here is derived from an EMBL/GenBank/DDBJ whole genome shotgun (WGS) entry which is preliminary data.</text>
</comment>
<proteinExistence type="predicted"/>
<evidence type="ECO:0008006" key="4">
    <source>
        <dbReference type="Google" id="ProtNLM"/>
    </source>
</evidence>
<dbReference type="Proteomes" id="UP001501427">
    <property type="component" value="Unassembled WGS sequence"/>
</dbReference>
<gene>
    <name evidence="2" type="ORF">GCM10009546_40020</name>
</gene>
<protein>
    <recommendedName>
        <fullName evidence="4">DUF1918 domain-containing protein</fullName>
    </recommendedName>
</protein>
<feature type="compositionally biased region" description="Basic and acidic residues" evidence="1">
    <location>
        <begin position="67"/>
        <end position="77"/>
    </location>
</feature>
<organism evidence="2 3">
    <name type="scientific">Actinomadura livida</name>
    <dbReference type="NCBI Taxonomy" id="79909"/>
    <lineage>
        <taxon>Bacteria</taxon>
        <taxon>Bacillati</taxon>
        <taxon>Actinomycetota</taxon>
        <taxon>Actinomycetes</taxon>
        <taxon>Streptosporangiales</taxon>
        <taxon>Thermomonosporaceae</taxon>
        <taxon>Actinomadura</taxon>
    </lineage>
</organism>
<evidence type="ECO:0000313" key="3">
    <source>
        <dbReference type="Proteomes" id="UP001501427"/>
    </source>
</evidence>
<reference evidence="3" key="1">
    <citation type="journal article" date="2019" name="Int. J. Syst. Evol. Microbiol.">
        <title>The Global Catalogue of Microorganisms (GCM) 10K type strain sequencing project: providing services to taxonomists for standard genome sequencing and annotation.</title>
        <authorList>
            <consortium name="The Broad Institute Genomics Platform"/>
            <consortium name="The Broad Institute Genome Sequencing Center for Infectious Disease"/>
            <person name="Wu L."/>
            <person name="Ma J."/>
        </authorList>
    </citation>
    <scope>NUCLEOTIDE SEQUENCE [LARGE SCALE GENOMIC DNA]</scope>
    <source>
        <strain evidence="3">JCM 10667</strain>
    </source>
</reference>
<name>A0ABP3PX60_9ACTN</name>
<sequence>MALIGRHALIGACAGSRPPYHVEWDETVDRPLYTARRLRVPPGREAGRRRPEAADDSAARGPGRSPTPRDRTAVMQP</sequence>
<accession>A0ABP3PX60</accession>
<dbReference type="EMBL" id="BAAAHD010000033">
    <property type="protein sequence ID" value="GAA0573311.1"/>
    <property type="molecule type" value="Genomic_DNA"/>
</dbReference>
<keyword evidence="3" id="KW-1185">Reference proteome</keyword>
<feature type="region of interest" description="Disordered" evidence="1">
    <location>
        <begin position="35"/>
        <end position="77"/>
    </location>
</feature>
<evidence type="ECO:0000313" key="2">
    <source>
        <dbReference type="EMBL" id="GAA0573311.1"/>
    </source>
</evidence>